<proteinExistence type="predicted"/>
<evidence type="ECO:0000313" key="1">
    <source>
        <dbReference type="EMBL" id="CZS88315.1"/>
    </source>
</evidence>
<reference evidence="2" key="1">
    <citation type="submission" date="2016-03" db="EMBL/GenBank/DDBJ databases">
        <authorList>
            <person name="Guldener U."/>
        </authorList>
    </citation>
    <scope>NUCLEOTIDE SEQUENCE [LARGE SCALE GENOMIC DNA]</scope>
    <source>
        <strain evidence="2">04CH-RAC-A.6.1</strain>
    </source>
</reference>
<evidence type="ECO:0000313" key="2">
    <source>
        <dbReference type="Proteomes" id="UP000178912"/>
    </source>
</evidence>
<gene>
    <name evidence="1" type="ORF">RAG0_00037</name>
</gene>
<dbReference type="Proteomes" id="UP000178912">
    <property type="component" value="Unassembled WGS sequence"/>
</dbReference>
<organism evidence="1 2">
    <name type="scientific">Rhynchosporium agropyri</name>
    <dbReference type="NCBI Taxonomy" id="914238"/>
    <lineage>
        <taxon>Eukaryota</taxon>
        <taxon>Fungi</taxon>
        <taxon>Dikarya</taxon>
        <taxon>Ascomycota</taxon>
        <taxon>Pezizomycotina</taxon>
        <taxon>Leotiomycetes</taxon>
        <taxon>Helotiales</taxon>
        <taxon>Ploettnerulaceae</taxon>
        <taxon>Rhynchosporium</taxon>
    </lineage>
</organism>
<protein>
    <submittedName>
        <fullName evidence="1">Uncharacterized protein</fullName>
    </submittedName>
</protein>
<dbReference type="EMBL" id="FJUX01000001">
    <property type="protein sequence ID" value="CZS88315.1"/>
    <property type="molecule type" value="Genomic_DNA"/>
</dbReference>
<name>A0A1E1JR10_9HELO</name>
<dbReference type="AlphaFoldDB" id="A0A1E1JR10"/>
<keyword evidence="2" id="KW-1185">Reference proteome</keyword>
<accession>A0A1E1JR10</accession>
<sequence length="91" mass="10539">MPKLQNQVIHVFYPALCPDIYYFLLPGLEKELKNHDSVMLSGLSVDEVTVMTDQRSFDHFTPTLGTESLRELAKLMKRNQKLGVKVMWPME</sequence>